<accession>A0A518D6Z2</accession>
<proteinExistence type="predicted"/>
<evidence type="ECO:0000313" key="3">
    <source>
        <dbReference type="Proteomes" id="UP000317429"/>
    </source>
</evidence>
<dbReference type="InterPro" id="IPR003489">
    <property type="entry name" value="RHF/RaiA"/>
</dbReference>
<dbReference type="OrthoDB" id="276526at2"/>
<feature type="compositionally biased region" description="Basic and acidic residues" evidence="1">
    <location>
        <begin position="89"/>
        <end position="110"/>
    </location>
</feature>
<dbReference type="Gene3D" id="3.30.160.100">
    <property type="entry name" value="Ribosome hibernation promotion factor-like"/>
    <property type="match status" value="1"/>
</dbReference>
<dbReference type="GO" id="GO:0005840">
    <property type="term" value="C:ribosome"/>
    <property type="evidence" value="ECO:0007669"/>
    <property type="project" value="UniProtKB-KW"/>
</dbReference>
<dbReference type="Pfam" id="PF02482">
    <property type="entry name" value="Ribosomal_S30AE"/>
    <property type="match status" value="1"/>
</dbReference>
<organism evidence="2 3">
    <name type="scientific">Pirellulimonas nuda</name>
    <dbReference type="NCBI Taxonomy" id="2528009"/>
    <lineage>
        <taxon>Bacteria</taxon>
        <taxon>Pseudomonadati</taxon>
        <taxon>Planctomycetota</taxon>
        <taxon>Planctomycetia</taxon>
        <taxon>Pirellulales</taxon>
        <taxon>Lacipirellulaceae</taxon>
        <taxon>Pirellulimonas</taxon>
    </lineage>
</organism>
<sequence length="147" mass="16347">MQTIVTTRHGELSESSRQVLVKKAEKLGRFFERLTAIEVIVDLKDEHRPRVDIKVSAEHKHDFIGHDQSENLLTALESAVQKVEQQLRKYKERVQTRARSPEARRWDGSKAVDGAPEGTPGGDGSIGDESIGDESIGDEDLKDDSVG</sequence>
<keyword evidence="2" id="KW-0687">Ribonucleoprotein</keyword>
<feature type="compositionally biased region" description="Acidic residues" evidence="1">
    <location>
        <begin position="130"/>
        <end position="147"/>
    </location>
</feature>
<keyword evidence="2" id="KW-0689">Ribosomal protein</keyword>
<dbReference type="AlphaFoldDB" id="A0A518D6Z2"/>
<gene>
    <name evidence="2" type="ORF">Pla175_06160</name>
</gene>
<feature type="region of interest" description="Disordered" evidence="1">
    <location>
        <begin position="89"/>
        <end position="147"/>
    </location>
</feature>
<dbReference type="EMBL" id="CP036291">
    <property type="protein sequence ID" value="QDU87258.1"/>
    <property type="molecule type" value="Genomic_DNA"/>
</dbReference>
<evidence type="ECO:0000313" key="2">
    <source>
        <dbReference type="EMBL" id="QDU87258.1"/>
    </source>
</evidence>
<dbReference type="CDD" id="cd00552">
    <property type="entry name" value="RaiA"/>
    <property type="match status" value="1"/>
</dbReference>
<reference evidence="2 3" key="1">
    <citation type="submission" date="2019-02" db="EMBL/GenBank/DDBJ databases">
        <title>Deep-cultivation of Planctomycetes and their phenomic and genomic characterization uncovers novel biology.</title>
        <authorList>
            <person name="Wiegand S."/>
            <person name="Jogler M."/>
            <person name="Boedeker C."/>
            <person name="Pinto D."/>
            <person name="Vollmers J."/>
            <person name="Rivas-Marin E."/>
            <person name="Kohn T."/>
            <person name="Peeters S.H."/>
            <person name="Heuer A."/>
            <person name="Rast P."/>
            <person name="Oberbeckmann S."/>
            <person name="Bunk B."/>
            <person name="Jeske O."/>
            <person name="Meyerdierks A."/>
            <person name="Storesund J.E."/>
            <person name="Kallscheuer N."/>
            <person name="Luecker S."/>
            <person name="Lage O.M."/>
            <person name="Pohl T."/>
            <person name="Merkel B.J."/>
            <person name="Hornburger P."/>
            <person name="Mueller R.-W."/>
            <person name="Bruemmer F."/>
            <person name="Labrenz M."/>
            <person name="Spormann A.M."/>
            <person name="Op den Camp H."/>
            <person name="Overmann J."/>
            <person name="Amann R."/>
            <person name="Jetten M.S.M."/>
            <person name="Mascher T."/>
            <person name="Medema M.H."/>
            <person name="Devos D.P."/>
            <person name="Kaster A.-K."/>
            <person name="Ovreas L."/>
            <person name="Rohde M."/>
            <person name="Galperin M.Y."/>
            <person name="Jogler C."/>
        </authorList>
    </citation>
    <scope>NUCLEOTIDE SEQUENCE [LARGE SCALE GENOMIC DNA]</scope>
    <source>
        <strain evidence="2 3">Pla175</strain>
    </source>
</reference>
<dbReference type="KEGG" id="pnd:Pla175_06160"/>
<name>A0A518D6Z2_9BACT</name>
<protein>
    <submittedName>
        <fullName evidence="2">Sigma 54 modulation protein / S30EA ribosomal protein</fullName>
    </submittedName>
</protein>
<dbReference type="Proteomes" id="UP000317429">
    <property type="component" value="Chromosome"/>
</dbReference>
<dbReference type="RefSeq" id="WP_145281224.1">
    <property type="nucleotide sequence ID" value="NZ_CP036291.1"/>
</dbReference>
<dbReference type="NCBIfam" id="TIGR00741">
    <property type="entry name" value="yfiA"/>
    <property type="match status" value="1"/>
</dbReference>
<dbReference type="InterPro" id="IPR036567">
    <property type="entry name" value="RHF-like"/>
</dbReference>
<keyword evidence="3" id="KW-1185">Reference proteome</keyword>
<evidence type="ECO:0000256" key="1">
    <source>
        <dbReference type="SAM" id="MobiDB-lite"/>
    </source>
</evidence>
<dbReference type="SUPFAM" id="SSF69754">
    <property type="entry name" value="Ribosome binding protein Y (YfiA homologue)"/>
    <property type="match status" value="1"/>
</dbReference>